<proteinExistence type="predicted"/>
<feature type="domain" description="Fibronectin type-III" evidence="1">
    <location>
        <begin position="4"/>
        <end position="96"/>
    </location>
</feature>
<dbReference type="SUPFAM" id="SSF49265">
    <property type="entry name" value="Fibronectin type III"/>
    <property type="match status" value="1"/>
</dbReference>
<sequence>MFAAPKGVNVVAVSTSSIKATVQPPDDSSHIDQYKITVKVNDKTKSCVVDAKTEPLECTFDGLSAGTKYTVVACSWNAAGQICSDSVESFGWTKPNGRFTFSFLFVVWNDTVHTRLTKPS</sequence>
<dbReference type="AlphaFoldDB" id="A0A5K3G1Z4"/>
<dbReference type="PROSITE" id="PS50853">
    <property type="entry name" value="FN3"/>
    <property type="match status" value="1"/>
</dbReference>
<evidence type="ECO:0000259" key="1">
    <source>
        <dbReference type="PROSITE" id="PS50853"/>
    </source>
</evidence>
<dbReference type="InterPro" id="IPR013783">
    <property type="entry name" value="Ig-like_fold"/>
</dbReference>
<dbReference type="SMART" id="SM00060">
    <property type="entry name" value="FN3"/>
    <property type="match status" value="1"/>
</dbReference>
<dbReference type="InterPro" id="IPR003961">
    <property type="entry name" value="FN3_dom"/>
</dbReference>
<name>A0A5K3G1Z4_MESCO</name>
<organism evidence="2">
    <name type="scientific">Mesocestoides corti</name>
    <name type="common">Flatworm</name>
    <dbReference type="NCBI Taxonomy" id="53468"/>
    <lineage>
        <taxon>Eukaryota</taxon>
        <taxon>Metazoa</taxon>
        <taxon>Spiralia</taxon>
        <taxon>Lophotrochozoa</taxon>
        <taxon>Platyhelminthes</taxon>
        <taxon>Cestoda</taxon>
        <taxon>Eucestoda</taxon>
        <taxon>Cyclophyllidea</taxon>
        <taxon>Mesocestoididae</taxon>
        <taxon>Mesocestoides</taxon>
    </lineage>
</organism>
<dbReference type="Pfam" id="PF00041">
    <property type="entry name" value="fn3"/>
    <property type="match status" value="1"/>
</dbReference>
<dbReference type="InterPro" id="IPR036116">
    <property type="entry name" value="FN3_sf"/>
</dbReference>
<reference evidence="2" key="1">
    <citation type="submission" date="2019-11" db="UniProtKB">
        <authorList>
            <consortium name="WormBaseParasite"/>
        </authorList>
    </citation>
    <scope>IDENTIFICATION</scope>
</reference>
<dbReference type="Gene3D" id="2.60.40.10">
    <property type="entry name" value="Immunoglobulins"/>
    <property type="match status" value="1"/>
</dbReference>
<dbReference type="WBParaSite" id="MCU_014171-RA">
    <property type="protein sequence ID" value="MCU_014171-RA"/>
    <property type="gene ID" value="MCU_014171"/>
</dbReference>
<dbReference type="CDD" id="cd00063">
    <property type="entry name" value="FN3"/>
    <property type="match status" value="1"/>
</dbReference>
<accession>A0A5K3G1Z4</accession>
<protein>
    <submittedName>
        <fullName evidence="2">Fibronectin type-III domain-containing protein</fullName>
    </submittedName>
</protein>
<evidence type="ECO:0000313" key="2">
    <source>
        <dbReference type="WBParaSite" id="MCU_014171-RA"/>
    </source>
</evidence>